<dbReference type="WBParaSite" id="ASIM_0002031301-mRNA-1">
    <property type="protein sequence ID" value="ASIM_0002031301-mRNA-1"/>
    <property type="gene ID" value="ASIM_0002031301"/>
</dbReference>
<reference evidence="1 2" key="2">
    <citation type="submission" date="2018-11" db="EMBL/GenBank/DDBJ databases">
        <authorList>
            <consortium name="Pathogen Informatics"/>
        </authorList>
    </citation>
    <scope>NUCLEOTIDE SEQUENCE [LARGE SCALE GENOMIC DNA]</scope>
</reference>
<gene>
    <name evidence="1" type="ORF">ASIM_LOCUS19699</name>
</gene>
<evidence type="ECO:0000313" key="1">
    <source>
        <dbReference type="EMBL" id="VDK71429.1"/>
    </source>
</evidence>
<reference evidence="3" key="1">
    <citation type="submission" date="2017-02" db="UniProtKB">
        <authorList>
            <consortium name="WormBaseParasite"/>
        </authorList>
    </citation>
    <scope>IDENTIFICATION</scope>
</reference>
<evidence type="ECO:0000313" key="2">
    <source>
        <dbReference type="Proteomes" id="UP000267096"/>
    </source>
</evidence>
<keyword evidence="2" id="KW-1185">Reference proteome</keyword>
<sequence>MRLRCKKVVLACGKNHYRTLDVEGEEEEPRLVYDVTALKVVLSRQDDIDGCCASTKQPTETKRVIVIGEGISAADAILHCLSIGVPVLHVMRRNEKQMRQLLISRLSASMYPEYARIYRLMTGRLHDALYTRATSTIVTSIKHGFVHLKSVTGCERKVGVLVLRFLLTNDQLLLQICLQIQIFFRI</sequence>
<dbReference type="PANTHER" id="PTHR15192:SF8">
    <property type="entry name" value="FAD_NAD(P)-BINDING DOMAIN-CONTAINING PROTEIN"/>
    <property type="match status" value="1"/>
</dbReference>
<accession>A0A0M3KH49</accession>
<dbReference type="Gene3D" id="3.50.50.60">
    <property type="entry name" value="FAD/NAD(P)-binding domain"/>
    <property type="match status" value="2"/>
</dbReference>
<dbReference type="AlphaFoldDB" id="A0A0M3KH49"/>
<dbReference type="InterPro" id="IPR036188">
    <property type="entry name" value="FAD/NAD-bd_sf"/>
</dbReference>
<protein>
    <submittedName>
        <fullName evidence="3">Pyr_redox_2 domain-containing protein</fullName>
    </submittedName>
</protein>
<dbReference type="OrthoDB" id="412005at2759"/>
<organism evidence="3">
    <name type="scientific">Anisakis simplex</name>
    <name type="common">Herring worm</name>
    <dbReference type="NCBI Taxonomy" id="6269"/>
    <lineage>
        <taxon>Eukaryota</taxon>
        <taxon>Metazoa</taxon>
        <taxon>Ecdysozoa</taxon>
        <taxon>Nematoda</taxon>
        <taxon>Chromadorea</taxon>
        <taxon>Rhabditida</taxon>
        <taxon>Spirurina</taxon>
        <taxon>Ascaridomorpha</taxon>
        <taxon>Ascaridoidea</taxon>
        <taxon>Anisakidae</taxon>
        <taxon>Anisakis</taxon>
        <taxon>Anisakis simplex complex</taxon>
    </lineage>
</organism>
<proteinExistence type="predicted"/>
<evidence type="ECO:0000313" key="3">
    <source>
        <dbReference type="WBParaSite" id="ASIM_0002031301-mRNA-1"/>
    </source>
</evidence>
<dbReference type="SUPFAM" id="SSF51971">
    <property type="entry name" value="Nucleotide-binding domain"/>
    <property type="match status" value="1"/>
</dbReference>
<dbReference type="InterPro" id="IPR029731">
    <property type="entry name" value="OSGIN1/2"/>
</dbReference>
<dbReference type="PANTHER" id="PTHR15192">
    <property type="entry name" value="PROTEIN CBG05349"/>
    <property type="match status" value="1"/>
</dbReference>
<dbReference type="EMBL" id="UYRR01037765">
    <property type="protein sequence ID" value="VDK71429.1"/>
    <property type="molecule type" value="Genomic_DNA"/>
</dbReference>
<name>A0A0M3KH49_ANISI</name>
<dbReference type="Proteomes" id="UP000267096">
    <property type="component" value="Unassembled WGS sequence"/>
</dbReference>